<dbReference type="RefSeq" id="WP_197004833.1">
    <property type="nucleotide sequence ID" value="NZ_BONS01000017.1"/>
</dbReference>
<comment type="caution">
    <text evidence="3">The sequence shown here is derived from an EMBL/GenBank/DDBJ whole genome shotgun (WGS) entry which is preliminary data.</text>
</comment>
<keyword evidence="4" id="KW-1185">Reference proteome</keyword>
<feature type="transmembrane region" description="Helical" evidence="2">
    <location>
        <begin position="92"/>
        <end position="112"/>
    </location>
</feature>
<organism evidence="3 4">
    <name type="scientific">Longispora fulva</name>
    <dbReference type="NCBI Taxonomy" id="619741"/>
    <lineage>
        <taxon>Bacteria</taxon>
        <taxon>Bacillati</taxon>
        <taxon>Actinomycetota</taxon>
        <taxon>Actinomycetes</taxon>
        <taxon>Micromonosporales</taxon>
        <taxon>Micromonosporaceae</taxon>
        <taxon>Longispora</taxon>
    </lineage>
</organism>
<feature type="region of interest" description="Disordered" evidence="1">
    <location>
        <begin position="1"/>
        <end position="21"/>
    </location>
</feature>
<proteinExistence type="predicted"/>
<evidence type="ECO:0000256" key="1">
    <source>
        <dbReference type="SAM" id="MobiDB-lite"/>
    </source>
</evidence>
<keyword evidence="2" id="KW-1133">Transmembrane helix</keyword>
<dbReference type="Proteomes" id="UP000622552">
    <property type="component" value="Unassembled WGS sequence"/>
</dbReference>
<gene>
    <name evidence="3" type="ORF">IW245_004228</name>
</gene>
<evidence type="ECO:0000313" key="3">
    <source>
        <dbReference type="EMBL" id="MBG6138034.1"/>
    </source>
</evidence>
<evidence type="ECO:0000256" key="2">
    <source>
        <dbReference type="SAM" id="Phobius"/>
    </source>
</evidence>
<dbReference type="EMBL" id="JADOUF010000001">
    <property type="protein sequence ID" value="MBG6138034.1"/>
    <property type="molecule type" value="Genomic_DNA"/>
</dbReference>
<protein>
    <recommendedName>
        <fullName evidence="5">Transmembrane protein</fullName>
    </recommendedName>
</protein>
<feature type="transmembrane region" description="Helical" evidence="2">
    <location>
        <begin position="60"/>
        <end position="80"/>
    </location>
</feature>
<keyword evidence="2" id="KW-0812">Transmembrane</keyword>
<feature type="region of interest" description="Disordered" evidence="1">
    <location>
        <begin position="181"/>
        <end position="202"/>
    </location>
</feature>
<dbReference type="AlphaFoldDB" id="A0A8J7KKF3"/>
<evidence type="ECO:0008006" key="5">
    <source>
        <dbReference type="Google" id="ProtNLM"/>
    </source>
</evidence>
<evidence type="ECO:0000313" key="4">
    <source>
        <dbReference type="Proteomes" id="UP000622552"/>
    </source>
</evidence>
<sequence length="202" mass="21771">MPESPLDFSQPVPEDPHESPTAGRRLRLSRIVLGVCGFAILLVAFGIWNPGQLVAVHTYLSRPCELVFFLIPALGFVYFLRRDGDQEGIAAFRVVLGLSGGVLLVLVCLLRAPGPATVAVSPDGRFEAVLWLDSDGRNGDLVIRSREGLLSREATAPLSCVPRGSEVHFVDGHTVTGTAMDHPATFDPDTLEPTAPADWCSR</sequence>
<feature type="transmembrane region" description="Helical" evidence="2">
    <location>
        <begin position="31"/>
        <end position="48"/>
    </location>
</feature>
<accession>A0A8J7KKF3</accession>
<keyword evidence="2" id="KW-0472">Membrane</keyword>
<reference evidence="3" key="1">
    <citation type="submission" date="2020-11" db="EMBL/GenBank/DDBJ databases">
        <title>Sequencing the genomes of 1000 actinobacteria strains.</title>
        <authorList>
            <person name="Klenk H.-P."/>
        </authorList>
    </citation>
    <scope>NUCLEOTIDE SEQUENCE</scope>
    <source>
        <strain evidence="3">DSM 45356</strain>
    </source>
</reference>
<name>A0A8J7KKF3_9ACTN</name>